<keyword evidence="6" id="KW-1185">Reference proteome</keyword>
<protein>
    <submittedName>
        <fullName evidence="5">Uncharacterized protein</fullName>
    </submittedName>
</protein>
<dbReference type="PROSITE" id="PS51882">
    <property type="entry name" value="G_ALPHA"/>
    <property type="match status" value="1"/>
</dbReference>
<sequence length="701" mass="78285">MDDTSELFSIYSSSTQTTIQPGLGYLSGKAIHRLGEVVLNGVDNVIVNRQLGRIETSVKTDNAWREDTPSSVIKQMCGILLELSHPGYPFSIRARALRIIMTLIGSMAFIGLATTLVDLNSTSQLHRHLCDVLDCLWDSKSENAFRREAGDEATRNKLSALRAAGHESYVAAFPGQAHPSKPLLSSPFILYLTLIAVLGDSHHTRLILSEELDVVRFLLSIGLSDKVEGGTGIMAGRLLMEVHRLRLDPVADDGLKSVVENAISELSSSLEAGDPLIEHMWAQFERGSADPPSQVFLMNAVIVFRRRLTKNGTDVWPDLSGDGLILRDVKVLLIGGGCGGKVPQSSLTTIMKQLILAHHGPTPFAALYDTENYLEMMERQLMAFLGAAMITKFPGDDFNPLWARYNIHTIESDFDKLTPPGKSSSKSSSERLLELHAFIHKNITSVGDLRSFMASVYTVLYMDTLRLEALSDDFEILFEALRGMVDRFHNHAIADRPASLMPTYQDLGWYIRTTGVHRESFTTQDNLYTFWDCGGQRTERKKWIGYYPLTDVVLFVVSLNGYDRVVLEDDPVNGMDESLAIFKSICTSQRTLEKQLKTCPLILVFNQMDLLAEKLERSPLQNYFPDYDGGSDTDAACEYIKNKFLEHVSLEQNVHVHFMSALDPKDVNALFAKVQQEYIIHKFTTQGTRRSSRTSIVMASG</sequence>
<reference evidence="5 6" key="1">
    <citation type="submission" date="2024-05" db="EMBL/GenBank/DDBJ databases">
        <title>A draft genome resource for the thread blight pathogen Marasmius tenuissimus strain MS-2.</title>
        <authorList>
            <person name="Yulfo-Soto G.E."/>
            <person name="Baruah I.K."/>
            <person name="Amoako-Attah I."/>
            <person name="Bukari Y."/>
            <person name="Meinhardt L.W."/>
            <person name="Bailey B.A."/>
            <person name="Cohen S.P."/>
        </authorList>
    </citation>
    <scope>NUCLEOTIDE SEQUENCE [LARGE SCALE GENOMIC DNA]</scope>
    <source>
        <strain evidence="5 6">MS-2</strain>
    </source>
</reference>
<accession>A0ABR2ZHV5</accession>
<organism evidence="5 6">
    <name type="scientific">Marasmius tenuissimus</name>
    <dbReference type="NCBI Taxonomy" id="585030"/>
    <lineage>
        <taxon>Eukaryota</taxon>
        <taxon>Fungi</taxon>
        <taxon>Dikarya</taxon>
        <taxon>Basidiomycota</taxon>
        <taxon>Agaricomycotina</taxon>
        <taxon>Agaricomycetes</taxon>
        <taxon>Agaricomycetidae</taxon>
        <taxon>Agaricales</taxon>
        <taxon>Marasmiineae</taxon>
        <taxon>Marasmiaceae</taxon>
        <taxon>Marasmius</taxon>
    </lineage>
</organism>
<dbReference type="InterPro" id="IPR027417">
    <property type="entry name" value="P-loop_NTPase"/>
</dbReference>
<name>A0ABR2ZHV5_9AGAR</name>
<dbReference type="PRINTS" id="PR00318">
    <property type="entry name" value="GPROTEINA"/>
</dbReference>
<evidence type="ECO:0000313" key="6">
    <source>
        <dbReference type="Proteomes" id="UP001437256"/>
    </source>
</evidence>
<gene>
    <name evidence="5" type="ORF">AAF712_012275</name>
</gene>
<proteinExistence type="predicted"/>
<dbReference type="SMART" id="SM00275">
    <property type="entry name" value="G_alpha"/>
    <property type="match status" value="1"/>
</dbReference>
<evidence type="ECO:0000256" key="3">
    <source>
        <dbReference type="ARBA" id="ARBA00023134"/>
    </source>
</evidence>
<dbReference type="Proteomes" id="UP001437256">
    <property type="component" value="Unassembled WGS sequence"/>
</dbReference>
<evidence type="ECO:0000313" key="5">
    <source>
        <dbReference type="EMBL" id="KAL0060938.1"/>
    </source>
</evidence>
<dbReference type="PANTHER" id="PTHR10218:SF302">
    <property type="entry name" value="GUANINE NUCLEOTIDE-BINDING PROTEIN ALPHA-5 SUBUNIT"/>
    <property type="match status" value="1"/>
</dbReference>
<keyword evidence="1" id="KW-0479">Metal-binding</keyword>
<evidence type="ECO:0000256" key="2">
    <source>
        <dbReference type="ARBA" id="ARBA00022741"/>
    </source>
</evidence>
<comment type="caution">
    <text evidence="5">The sequence shown here is derived from an EMBL/GenBank/DDBJ whole genome shotgun (WGS) entry which is preliminary data.</text>
</comment>
<keyword evidence="3" id="KW-0342">GTP-binding</keyword>
<dbReference type="InterPro" id="IPR001019">
    <property type="entry name" value="Gprotein_alpha_su"/>
</dbReference>
<dbReference type="Gene3D" id="3.40.50.300">
    <property type="entry name" value="P-loop containing nucleotide triphosphate hydrolases"/>
    <property type="match status" value="1"/>
</dbReference>
<evidence type="ECO:0000256" key="1">
    <source>
        <dbReference type="ARBA" id="ARBA00022723"/>
    </source>
</evidence>
<dbReference type="EMBL" id="JBBXMP010000156">
    <property type="protein sequence ID" value="KAL0060938.1"/>
    <property type="molecule type" value="Genomic_DNA"/>
</dbReference>
<evidence type="ECO:0000256" key="4">
    <source>
        <dbReference type="ARBA" id="ARBA00023224"/>
    </source>
</evidence>
<dbReference type="SUPFAM" id="SSF52540">
    <property type="entry name" value="P-loop containing nucleoside triphosphate hydrolases"/>
    <property type="match status" value="1"/>
</dbReference>
<keyword evidence="4" id="KW-0807">Transducer</keyword>
<dbReference type="PANTHER" id="PTHR10218">
    <property type="entry name" value="GTP-BINDING PROTEIN ALPHA SUBUNIT"/>
    <property type="match status" value="1"/>
</dbReference>
<keyword evidence="2" id="KW-0547">Nucleotide-binding</keyword>
<dbReference type="Pfam" id="PF00503">
    <property type="entry name" value="G-alpha"/>
    <property type="match status" value="1"/>
</dbReference>